<evidence type="ECO:0000256" key="12">
    <source>
        <dbReference type="SAM" id="Phobius"/>
    </source>
</evidence>
<evidence type="ECO:0000256" key="6">
    <source>
        <dbReference type="ARBA" id="ARBA00023002"/>
    </source>
</evidence>
<keyword evidence="5 12" id="KW-1133">Transmembrane helix</keyword>
<evidence type="ECO:0000256" key="5">
    <source>
        <dbReference type="ARBA" id="ARBA00022989"/>
    </source>
</evidence>
<sequence>MSDTPQTAFRNWLLLCCFMVLAMAVVGAVTRLTESGLSITEWKPVTGALPPLTEEHWQQEFALYQKTPEFSQKHFWMNLEDFKKIYVWEWTHRLLGRLIGVVFAMPLLWFWARRQIPSGYGWKLVGLMVLGGAQGFVGWYMVKSGLVDRPSVSHFRLAAHLGLAVLIFSLMWWIALDFFNHPIAAPVPKSLTQHGWGMLGLLALTMVWGAFTAGLDGGMIYNTFPRMNEHWIPPELTFNAPVWINGLHAPAAVQFIHRCLALLTAAGILALGWRARDTALAAMVFVQTGLGIATILSQVAIPLAALHQAGAIILLALLLRRLHILSHS</sequence>
<evidence type="ECO:0000313" key="13">
    <source>
        <dbReference type="EMBL" id="QQG36680.1"/>
    </source>
</evidence>
<dbReference type="InterPro" id="IPR003780">
    <property type="entry name" value="COX15/CtaA_fam"/>
</dbReference>
<evidence type="ECO:0000256" key="9">
    <source>
        <dbReference type="ARBA" id="ARBA00023136"/>
    </source>
</evidence>
<evidence type="ECO:0000256" key="1">
    <source>
        <dbReference type="ARBA" id="ARBA00001970"/>
    </source>
</evidence>
<dbReference type="GO" id="GO:0006784">
    <property type="term" value="P:heme A biosynthetic process"/>
    <property type="evidence" value="ECO:0007669"/>
    <property type="project" value="UniProtKB-UniPathway"/>
</dbReference>
<dbReference type="EMBL" id="CP066681">
    <property type="protein sequence ID" value="QQG36680.1"/>
    <property type="molecule type" value="Genomic_DNA"/>
</dbReference>
<dbReference type="HAMAP" id="MF_01665">
    <property type="entry name" value="HemeA_synth_type2"/>
    <property type="match status" value="1"/>
</dbReference>
<evidence type="ECO:0000256" key="8">
    <source>
        <dbReference type="ARBA" id="ARBA00023133"/>
    </source>
</evidence>
<dbReference type="AlphaFoldDB" id="A0A7T5R346"/>
<feature type="transmembrane region" description="Helical" evidence="12">
    <location>
        <begin position="12"/>
        <end position="33"/>
    </location>
</feature>
<comment type="pathway">
    <text evidence="10">Porphyrin-containing compound metabolism; heme A biosynthesis; heme A from heme O: step 1/1.</text>
</comment>
<name>A0A7T5R346_9BACT</name>
<dbReference type="GO" id="GO:0016020">
    <property type="term" value="C:membrane"/>
    <property type="evidence" value="ECO:0007669"/>
    <property type="project" value="UniProtKB-SubCell"/>
</dbReference>
<feature type="transmembrane region" description="Helical" evidence="12">
    <location>
        <begin position="94"/>
        <end position="112"/>
    </location>
</feature>
<dbReference type="GO" id="GO:0120547">
    <property type="term" value="F:heme A synthase activity"/>
    <property type="evidence" value="ECO:0007669"/>
    <property type="project" value="UniProtKB-EC"/>
</dbReference>
<comment type="subcellular location">
    <subcellularLocation>
        <location evidence="2">Membrane</location>
        <topology evidence="2">Multi-pass membrane protein</topology>
    </subcellularLocation>
</comment>
<dbReference type="PANTHER" id="PTHR23289">
    <property type="entry name" value="CYTOCHROME C OXIDASE ASSEMBLY PROTEIN COX15"/>
    <property type="match status" value="1"/>
</dbReference>
<evidence type="ECO:0000256" key="2">
    <source>
        <dbReference type="ARBA" id="ARBA00004141"/>
    </source>
</evidence>
<keyword evidence="6" id="KW-0560">Oxidoreductase</keyword>
<evidence type="ECO:0000256" key="10">
    <source>
        <dbReference type="ARBA" id="ARBA00044501"/>
    </source>
</evidence>
<feature type="transmembrane region" description="Helical" evidence="12">
    <location>
        <begin position="124"/>
        <end position="142"/>
    </location>
</feature>
<gene>
    <name evidence="13" type="ORF">HYS17_02590</name>
</gene>
<feature type="transmembrane region" description="Helical" evidence="12">
    <location>
        <begin position="195"/>
        <end position="221"/>
    </location>
</feature>
<dbReference type="GO" id="GO:0016653">
    <property type="term" value="F:oxidoreductase activity, acting on NAD(P)H, heme protein as acceptor"/>
    <property type="evidence" value="ECO:0007669"/>
    <property type="project" value="TreeGrafter"/>
</dbReference>
<feature type="transmembrane region" description="Helical" evidence="12">
    <location>
        <begin position="154"/>
        <end position="175"/>
    </location>
</feature>
<keyword evidence="9 12" id="KW-0472">Membrane</keyword>
<evidence type="ECO:0000256" key="7">
    <source>
        <dbReference type="ARBA" id="ARBA00023004"/>
    </source>
</evidence>
<accession>A0A7T5R346</accession>
<protein>
    <submittedName>
        <fullName evidence="13">COX15/CtaA family protein</fullName>
    </submittedName>
</protein>
<dbReference type="UniPathway" id="UPA00269">
    <property type="reaction ID" value="UER00713"/>
</dbReference>
<keyword evidence="7" id="KW-0408">Iron</keyword>
<comment type="catalytic activity">
    <reaction evidence="11">
        <text>Fe(II)-heme o + 2 A + H2O = Fe(II)-heme a + 2 AH2</text>
        <dbReference type="Rhea" id="RHEA:63388"/>
        <dbReference type="ChEBI" id="CHEBI:13193"/>
        <dbReference type="ChEBI" id="CHEBI:15377"/>
        <dbReference type="ChEBI" id="CHEBI:17499"/>
        <dbReference type="ChEBI" id="CHEBI:60530"/>
        <dbReference type="ChEBI" id="CHEBI:61715"/>
        <dbReference type="EC" id="1.17.99.9"/>
    </reaction>
    <physiologicalReaction direction="left-to-right" evidence="11">
        <dbReference type="Rhea" id="RHEA:63389"/>
    </physiologicalReaction>
</comment>
<keyword evidence="8" id="KW-0350">Heme biosynthesis</keyword>
<dbReference type="GO" id="GO:0046872">
    <property type="term" value="F:metal ion binding"/>
    <property type="evidence" value="ECO:0007669"/>
    <property type="project" value="UniProtKB-KW"/>
</dbReference>
<organism evidence="13 14">
    <name type="scientific">Micavibrio aeruginosavorus</name>
    <dbReference type="NCBI Taxonomy" id="349221"/>
    <lineage>
        <taxon>Bacteria</taxon>
        <taxon>Pseudomonadati</taxon>
        <taxon>Bdellovibrionota</taxon>
        <taxon>Bdellovibrionia</taxon>
        <taxon>Bdellovibrionales</taxon>
        <taxon>Pseudobdellovibrionaceae</taxon>
        <taxon>Micavibrio</taxon>
    </lineage>
</organism>
<evidence type="ECO:0000256" key="3">
    <source>
        <dbReference type="ARBA" id="ARBA00022692"/>
    </source>
</evidence>
<feature type="transmembrane region" description="Helical" evidence="12">
    <location>
        <begin position="295"/>
        <end position="319"/>
    </location>
</feature>
<keyword evidence="4" id="KW-0479">Metal-binding</keyword>
<dbReference type="Pfam" id="PF02628">
    <property type="entry name" value="COX15-CtaA"/>
    <property type="match status" value="1"/>
</dbReference>
<keyword evidence="3 12" id="KW-0812">Transmembrane</keyword>
<feature type="transmembrane region" description="Helical" evidence="12">
    <location>
        <begin position="255"/>
        <end position="275"/>
    </location>
</feature>
<proteinExistence type="inferred from homology"/>
<evidence type="ECO:0000256" key="11">
    <source>
        <dbReference type="ARBA" id="ARBA00048044"/>
    </source>
</evidence>
<dbReference type="Proteomes" id="UP000595362">
    <property type="component" value="Chromosome"/>
</dbReference>
<reference evidence="13 14" key="1">
    <citation type="submission" date="2020-07" db="EMBL/GenBank/DDBJ databases">
        <title>Huge and variable diversity of episymbiotic CPR bacteria and DPANN archaea in groundwater ecosystems.</title>
        <authorList>
            <person name="He C.Y."/>
            <person name="Keren R."/>
            <person name="Whittaker M."/>
            <person name="Farag I.F."/>
            <person name="Doudna J."/>
            <person name="Cate J.H.D."/>
            <person name="Banfield J.F."/>
        </authorList>
    </citation>
    <scope>NUCLEOTIDE SEQUENCE [LARGE SCALE GENOMIC DNA]</scope>
    <source>
        <strain evidence="13">NC_groundwater_70_Ag_B-0.1um_54_66</strain>
    </source>
</reference>
<evidence type="ECO:0000256" key="4">
    <source>
        <dbReference type="ARBA" id="ARBA00022723"/>
    </source>
</evidence>
<comment type="cofactor">
    <cofactor evidence="1">
        <name>heme b</name>
        <dbReference type="ChEBI" id="CHEBI:60344"/>
    </cofactor>
</comment>
<evidence type="ECO:0000313" key="14">
    <source>
        <dbReference type="Proteomes" id="UP000595362"/>
    </source>
</evidence>
<dbReference type="InterPro" id="IPR023754">
    <property type="entry name" value="HemeA_Synthase_type2"/>
</dbReference>
<dbReference type="PANTHER" id="PTHR23289:SF2">
    <property type="entry name" value="CYTOCHROME C OXIDASE ASSEMBLY PROTEIN COX15 HOMOLOG"/>
    <property type="match status" value="1"/>
</dbReference>